<organism evidence="1 2">
    <name type="scientific">Promicromonospora sukumoe</name>
    <dbReference type="NCBI Taxonomy" id="88382"/>
    <lineage>
        <taxon>Bacteria</taxon>
        <taxon>Bacillati</taxon>
        <taxon>Actinomycetota</taxon>
        <taxon>Actinomycetes</taxon>
        <taxon>Micrococcales</taxon>
        <taxon>Promicromonosporaceae</taxon>
        <taxon>Promicromonospora</taxon>
    </lineage>
</organism>
<protein>
    <submittedName>
        <fullName evidence="1">Uncharacterized protein</fullName>
    </submittedName>
</protein>
<proteinExistence type="predicted"/>
<evidence type="ECO:0000313" key="1">
    <source>
        <dbReference type="EMBL" id="MBA8810263.1"/>
    </source>
</evidence>
<dbReference type="EMBL" id="JACGWV010000002">
    <property type="protein sequence ID" value="MBA8810263.1"/>
    <property type="molecule type" value="Genomic_DNA"/>
</dbReference>
<dbReference type="Proteomes" id="UP000540568">
    <property type="component" value="Unassembled WGS sequence"/>
</dbReference>
<sequence>MGGTATALRYAVEAERGPVLRAEAPSAGRNSTFAAFLHTAGGSVLIKGVPDYERLVSAHEHEIQVNSLTSPGRGWAR</sequence>
<name>A0A7W3JCF4_9MICO</name>
<dbReference type="AlphaFoldDB" id="A0A7W3JCF4"/>
<accession>A0A7W3JCF4</accession>
<reference evidence="1 2" key="1">
    <citation type="submission" date="2020-07" db="EMBL/GenBank/DDBJ databases">
        <title>Sequencing the genomes of 1000 actinobacteria strains.</title>
        <authorList>
            <person name="Klenk H.-P."/>
        </authorList>
    </citation>
    <scope>NUCLEOTIDE SEQUENCE [LARGE SCALE GENOMIC DNA]</scope>
    <source>
        <strain evidence="1 2">DSM 44121</strain>
    </source>
</reference>
<keyword evidence="2" id="KW-1185">Reference proteome</keyword>
<evidence type="ECO:0000313" key="2">
    <source>
        <dbReference type="Proteomes" id="UP000540568"/>
    </source>
</evidence>
<gene>
    <name evidence="1" type="ORF">FHX71_004239</name>
</gene>
<comment type="caution">
    <text evidence="1">The sequence shown here is derived from an EMBL/GenBank/DDBJ whole genome shotgun (WGS) entry which is preliminary data.</text>
</comment>